<evidence type="ECO:0008006" key="3">
    <source>
        <dbReference type="Google" id="ProtNLM"/>
    </source>
</evidence>
<evidence type="ECO:0000313" key="2">
    <source>
        <dbReference type="Proteomes" id="UP001589865"/>
    </source>
</evidence>
<reference evidence="1 2" key="1">
    <citation type="submission" date="2024-09" db="EMBL/GenBank/DDBJ databases">
        <authorList>
            <person name="Sun Q."/>
            <person name="Mori K."/>
        </authorList>
    </citation>
    <scope>NUCLEOTIDE SEQUENCE [LARGE SCALE GENOMIC DNA]</scope>
    <source>
        <strain evidence="1 2">TBRC 5777</strain>
    </source>
</reference>
<accession>A0ABV6JYH6</accession>
<proteinExistence type="predicted"/>
<sequence>MQLEGFRDRLHRHGASLDRWPAAEAAAARALLAGSAEARAALGRAQRLDAAIGASLPPLEPARLEQMRQGLAARVARMPLPEAPTAAGRLLARLRPALPVGCGALATLAACGLWLTLVQPLDALPAGAADPLAATEVLALAEAVP</sequence>
<comment type="caution">
    <text evidence="1">The sequence shown here is derived from an EMBL/GenBank/DDBJ whole genome shotgun (WGS) entry which is preliminary data.</text>
</comment>
<keyword evidence="2" id="KW-1185">Reference proteome</keyword>
<dbReference type="EMBL" id="JBHLUN010000017">
    <property type="protein sequence ID" value="MFC0410797.1"/>
    <property type="molecule type" value="Genomic_DNA"/>
</dbReference>
<protein>
    <recommendedName>
        <fullName evidence="3">DUF3619 domain-containing protein</fullName>
    </recommendedName>
</protein>
<organism evidence="1 2">
    <name type="scientific">Roseomonas elaeocarpi</name>
    <dbReference type="NCBI Taxonomy" id="907779"/>
    <lineage>
        <taxon>Bacteria</taxon>
        <taxon>Pseudomonadati</taxon>
        <taxon>Pseudomonadota</taxon>
        <taxon>Alphaproteobacteria</taxon>
        <taxon>Acetobacterales</taxon>
        <taxon>Roseomonadaceae</taxon>
        <taxon>Roseomonas</taxon>
    </lineage>
</organism>
<name>A0ABV6JYH6_9PROT</name>
<gene>
    <name evidence="1" type="ORF">ACFFGY_21320</name>
</gene>
<dbReference type="Proteomes" id="UP001589865">
    <property type="component" value="Unassembled WGS sequence"/>
</dbReference>
<evidence type="ECO:0000313" key="1">
    <source>
        <dbReference type="EMBL" id="MFC0410797.1"/>
    </source>
</evidence>
<dbReference type="RefSeq" id="WP_377046551.1">
    <property type="nucleotide sequence ID" value="NZ_JBHLUN010000017.1"/>
</dbReference>